<evidence type="ECO:0000313" key="2">
    <source>
        <dbReference type="Proteomes" id="UP000027219"/>
    </source>
</evidence>
<dbReference type="EMBL" id="JFFR01000025">
    <property type="protein sequence ID" value="KDN27796.1"/>
    <property type="molecule type" value="Genomic_DNA"/>
</dbReference>
<keyword evidence="2" id="KW-1185">Reference proteome</keyword>
<reference evidence="1 2" key="1">
    <citation type="submission" date="2014-02" db="EMBL/GenBank/DDBJ databases">
        <title>Vibrio fortis Dalian14 Genome Sequencing.</title>
        <authorList>
            <person name="Wang Y."/>
            <person name="Song L."/>
            <person name="Liu G."/>
            <person name="Ding J."/>
        </authorList>
    </citation>
    <scope>NUCLEOTIDE SEQUENCE [LARGE SCALE GENOMIC DNA]</scope>
    <source>
        <strain evidence="1 2">Dalian14</strain>
    </source>
</reference>
<sequence>MKMRLNWSSAMLFSVVALFYSGVSLASSAKVSISQIIDHPDLNAAHKGLIDGLKSRGYENGKNLELTSQVADGKPAQAARIARELVSKNPHVLVGIATPSSQALVSATRTIPIVFTAVTDPVGARLVRRLEKPGRNVTGLSDLSPVHQHVELIKQLMPDVDSIGVVYNPGESNAVALTSMLRDTAKQYDLTLHIEPVFTVDEVEEKTRLVAAKSDVVYAMTDNTVASAIDDLIQAADSQNTPVVAGTTAYVKNGAVIGAGLDYYQIGLETAEYVAAILEGEKPGKLNVRTPKSSTLKINLEALKKFRITLPTSILDQATSVQ</sequence>
<dbReference type="SUPFAM" id="SSF53822">
    <property type="entry name" value="Periplasmic binding protein-like I"/>
    <property type="match status" value="1"/>
</dbReference>
<dbReference type="PANTHER" id="PTHR35271">
    <property type="entry name" value="ABC TRANSPORTER, SUBSTRATE-BINDING LIPOPROTEIN-RELATED"/>
    <property type="match status" value="1"/>
</dbReference>
<dbReference type="AlphaFoldDB" id="A0A066UK43"/>
<dbReference type="CDD" id="cd06325">
    <property type="entry name" value="PBP1_ABC_unchar_transporter"/>
    <property type="match status" value="1"/>
</dbReference>
<dbReference type="Proteomes" id="UP000027219">
    <property type="component" value="Unassembled WGS sequence"/>
</dbReference>
<organism evidence="1 2">
    <name type="scientific">Vibrio fortis</name>
    <dbReference type="NCBI Taxonomy" id="212667"/>
    <lineage>
        <taxon>Bacteria</taxon>
        <taxon>Pseudomonadati</taxon>
        <taxon>Pseudomonadota</taxon>
        <taxon>Gammaproteobacteria</taxon>
        <taxon>Vibrionales</taxon>
        <taxon>Vibrionaceae</taxon>
        <taxon>Vibrio</taxon>
    </lineage>
</organism>
<gene>
    <name evidence="1" type="ORF">VFDL14_02115</name>
</gene>
<dbReference type="PANTHER" id="PTHR35271:SF1">
    <property type="entry name" value="ABC TRANSPORTER, SUBSTRATE-BINDING LIPOPROTEIN"/>
    <property type="match status" value="1"/>
</dbReference>
<dbReference type="Pfam" id="PF04392">
    <property type="entry name" value="ABC_sub_bind"/>
    <property type="match status" value="1"/>
</dbReference>
<evidence type="ECO:0000313" key="1">
    <source>
        <dbReference type="EMBL" id="KDN27796.1"/>
    </source>
</evidence>
<proteinExistence type="predicted"/>
<name>A0A066UK43_9VIBR</name>
<comment type="caution">
    <text evidence="1">The sequence shown here is derived from an EMBL/GenBank/DDBJ whole genome shotgun (WGS) entry which is preliminary data.</text>
</comment>
<dbReference type="STRING" id="212667.VFDL14_02115"/>
<dbReference type="InterPro" id="IPR028082">
    <property type="entry name" value="Peripla_BP_I"/>
</dbReference>
<dbReference type="Gene3D" id="3.40.50.2300">
    <property type="match status" value="2"/>
</dbReference>
<protein>
    <submittedName>
        <fullName evidence="1">ABC transporter substrate-binding protein</fullName>
    </submittedName>
</protein>
<accession>A0A066UK43</accession>
<dbReference type="InterPro" id="IPR007487">
    <property type="entry name" value="ABC_transpt-TYRBP-like"/>
</dbReference>